<dbReference type="STRING" id="610380.E2BP07"/>
<gene>
    <name evidence="2" type="ORF">EAI_00891</name>
</gene>
<dbReference type="AlphaFoldDB" id="E2BP07"/>
<organism evidence="3">
    <name type="scientific">Harpegnathos saltator</name>
    <name type="common">Jerdon's jumping ant</name>
    <dbReference type="NCBI Taxonomy" id="610380"/>
    <lineage>
        <taxon>Eukaryota</taxon>
        <taxon>Metazoa</taxon>
        <taxon>Ecdysozoa</taxon>
        <taxon>Arthropoda</taxon>
        <taxon>Hexapoda</taxon>
        <taxon>Insecta</taxon>
        <taxon>Pterygota</taxon>
        <taxon>Neoptera</taxon>
        <taxon>Endopterygota</taxon>
        <taxon>Hymenoptera</taxon>
        <taxon>Apocrita</taxon>
        <taxon>Aculeata</taxon>
        <taxon>Formicoidea</taxon>
        <taxon>Formicidae</taxon>
        <taxon>Ponerinae</taxon>
        <taxon>Ponerini</taxon>
        <taxon>Harpegnathos</taxon>
    </lineage>
</organism>
<reference evidence="2 3" key="1">
    <citation type="journal article" date="2010" name="Science">
        <title>Genomic comparison of the ants Camponotus floridanus and Harpegnathos saltator.</title>
        <authorList>
            <person name="Bonasio R."/>
            <person name="Zhang G."/>
            <person name="Ye C."/>
            <person name="Mutti N.S."/>
            <person name="Fang X."/>
            <person name="Qin N."/>
            <person name="Donahue G."/>
            <person name="Yang P."/>
            <person name="Li Q."/>
            <person name="Li C."/>
            <person name="Zhang P."/>
            <person name="Huang Z."/>
            <person name="Berger S.L."/>
            <person name="Reinberg D."/>
            <person name="Wang J."/>
            <person name="Liebig J."/>
        </authorList>
    </citation>
    <scope>NUCLEOTIDE SEQUENCE [LARGE SCALE GENOMIC DNA]</scope>
    <source>
        <strain evidence="2 3">R22 G/1</strain>
    </source>
</reference>
<dbReference type="Proteomes" id="UP000008237">
    <property type="component" value="Unassembled WGS sequence"/>
</dbReference>
<keyword evidence="1" id="KW-0472">Membrane</keyword>
<dbReference type="OrthoDB" id="6380398at2759"/>
<dbReference type="InParanoid" id="E2BP07"/>
<dbReference type="EMBL" id="GL449511">
    <property type="protein sequence ID" value="EFN82599.1"/>
    <property type="molecule type" value="Genomic_DNA"/>
</dbReference>
<proteinExistence type="predicted"/>
<evidence type="ECO:0008006" key="4">
    <source>
        <dbReference type="Google" id="ProtNLM"/>
    </source>
</evidence>
<keyword evidence="1" id="KW-1133">Transmembrane helix</keyword>
<keyword evidence="3" id="KW-1185">Reference proteome</keyword>
<feature type="transmembrane region" description="Helical" evidence="1">
    <location>
        <begin position="341"/>
        <end position="363"/>
    </location>
</feature>
<sequence>MLVLQWIRGNAGVIRLPGRPKICQIVDPSGAIVAMSRGECYHYVKVVTVLHEGVWLARYNVQGMLEPVEERFRVETADKITLNAGVNYTENAGVRLLCRLESRSTISLQTCNFVRPDSRTIYITPVVANERYSAYISPVYGHASKVLECGITIRELASVDYGAWRCDLGVGFSPDMHGSVLRVDHPDSREHGNTDAEGRAVKTRADDVHVKRGDPFTIKCAVDFALDYCWLRSPNGTAYSVAQDEDVQYALHYKGDGLSYGECGAQISASVDSDDGQWSCFMGVVDGGEKNATVSVTVTDYSSQEDEGRWTCVAGLAGSNGRLEEAWAHIRVLPRAHKLKIVLWYTSVILGGAALMLIVTFAVSSSAIRNLPCGRKVPVLEAPRQRAPSSPLQTKFPVIQNWKQCVY</sequence>
<keyword evidence="1" id="KW-0812">Transmembrane</keyword>
<evidence type="ECO:0000313" key="3">
    <source>
        <dbReference type="Proteomes" id="UP000008237"/>
    </source>
</evidence>
<accession>E2BP07</accession>
<evidence type="ECO:0000256" key="1">
    <source>
        <dbReference type="SAM" id="Phobius"/>
    </source>
</evidence>
<evidence type="ECO:0000313" key="2">
    <source>
        <dbReference type="EMBL" id="EFN82599.1"/>
    </source>
</evidence>
<name>E2BP07_HARSA</name>
<protein>
    <recommendedName>
        <fullName evidence="4">Ig-like domain-containing protein</fullName>
    </recommendedName>
</protein>